<evidence type="ECO:0000313" key="10">
    <source>
        <dbReference type="EMBL" id="PJK28664.1"/>
    </source>
</evidence>
<name>A0A2M9FYY9_9PROT</name>
<evidence type="ECO:0000256" key="3">
    <source>
        <dbReference type="ARBA" id="ARBA00022448"/>
    </source>
</evidence>
<keyword evidence="11" id="KW-1185">Reference proteome</keyword>
<dbReference type="InterPro" id="IPR020846">
    <property type="entry name" value="MFS_dom"/>
</dbReference>
<gene>
    <name evidence="10" type="ORF">CVT23_15070</name>
</gene>
<evidence type="ECO:0000256" key="8">
    <source>
        <dbReference type="RuleBase" id="RU365088"/>
    </source>
</evidence>
<feature type="transmembrane region" description="Helical" evidence="8">
    <location>
        <begin position="112"/>
        <end position="129"/>
    </location>
</feature>
<feature type="transmembrane region" description="Helical" evidence="8">
    <location>
        <begin position="313"/>
        <end position="338"/>
    </location>
</feature>
<accession>A0A2M9FYY9</accession>
<protein>
    <recommendedName>
        <fullName evidence="8">Bcr/CflA family efflux transporter</fullName>
    </recommendedName>
</protein>
<dbReference type="CDD" id="cd17320">
    <property type="entry name" value="MFS_MdfA_MDR_like"/>
    <property type="match status" value="1"/>
</dbReference>
<dbReference type="PANTHER" id="PTHR42718:SF46">
    <property type="entry name" value="BLR6921 PROTEIN"/>
    <property type="match status" value="1"/>
</dbReference>
<dbReference type="PROSITE" id="PS50850">
    <property type="entry name" value="MFS"/>
    <property type="match status" value="1"/>
</dbReference>
<feature type="transmembrane region" description="Helical" evidence="8">
    <location>
        <begin position="376"/>
        <end position="395"/>
    </location>
</feature>
<dbReference type="NCBIfam" id="TIGR00710">
    <property type="entry name" value="efflux_Bcr_CflA"/>
    <property type="match status" value="1"/>
</dbReference>
<evidence type="ECO:0000256" key="6">
    <source>
        <dbReference type="ARBA" id="ARBA00022989"/>
    </source>
</evidence>
<dbReference type="EMBL" id="PHIG01000039">
    <property type="protein sequence ID" value="PJK28664.1"/>
    <property type="molecule type" value="Genomic_DNA"/>
</dbReference>
<comment type="caution">
    <text evidence="10">The sequence shown here is derived from an EMBL/GenBank/DDBJ whole genome shotgun (WGS) entry which is preliminary data.</text>
</comment>
<evidence type="ECO:0000256" key="4">
    <source>
        <dbReference type="ARBA" id="ARBA00022475"/>
    </source>
</evidence>
<keyword evidence="6 8" id="KW-1133">Transmembrane helix</keyword>
<organism evidence="10 11">
    <name type="scientific">Minwuia thermotolerans</name>
    <dbReference type="NCBI Taxonomy" id="2056226"/>
    <lineage>
        <taxon>Bacteria</taxon>
        <taxon>Pseudomonadati</taxon>
        <taxon>Pseudomonadota</taxon>
        <taxon>Alphaproteobacteria</taxon>
        <taxon>Minwuiales</taxon>
        <taxon>Minwuiaceae</taxon>
        <taxon>Minwuia</taxon>
    </lineage>
</organism>
<dbReference type="GO" id="GO:1990961">
    <property type="term" value="P:xenobiotic detoxification by transmembrane export across the plasma membrane"/>
    <property type="evidence" value="ECO:0007669"/>
    <property type="project" value="InterPro"/>
</dbReference>
<feature type="transmembrane region" description="Helical" evidence="8">
    <location>
        <begin position="350"/>
        <end position="370"/>
    </location>
</feature>
<evidence type="ECO:0000256" key="1">
    <source>
        <dbReference type="ARBA" id="ARBA00004651"/>
    </source>
</evidence>
<keyword evidence="5 8" id="KW-0812">Transmembrane</keyword>
<feature type="transmembrane region" description="Helical" evidence="8">
    <location>
        <begin position="219"/>
        <end position="238"/>
    </location>
</feature>
<dbReference type="SUPFAM" id="SSF103473">
    <property type="entry name" value="MFS general substrate transporter"/>
    <property type="match status" value="1"/>
</dbReference>
<keyword evidence="4" id="KW-1003">Cell membrane</keyword>
<feature type="domain" description="Major facilitator superfamily (MFS) profile" evidence="9">
    <location>
        <begin position="17"/>
        <end position="399"/>
    </location>
</feature>
<evidence type="ECO:0000256" key="7">
    <source>
        <dbReference type="ARBA" id="ARBA00023136"/>
    </source>
</evidence>
<dbReference type="GO" id="GO:0005886">
    <property type="term" value="C:plasma membrane"/>
    <property type="evidence" value="ECO:0007669"/>
    <property type="project" value="UniProtKB-SubCell"/>
</dbReference>
<proteinExistence type="inferred from homology"/>
<feature type="transmembrane region" description="Helical" evidence="8">
    <location>
        <begin position="169"/>
        <end position="189"/>
    </location>
</feature>
<feature type="transmembrane region" description="Helical" evidence="8">
    <location>
        <begin position="83"/>
        <end position="106"/>
    </location>
</feature>
<keyword evidence="8" id="KW-0997">Cell inner membrane</keyword>
<dbReference type="AlphaFoldDB" id="A0A2M9FYY9"/>
<dbReference type="InterPro" id="IPR011701">
    <property type="entry name" value="MFS"/>
</dbReference>
<comment type="subcellular location">
    <subcellularLocation>
        <location evidence="8">Cell inner membrane</location>
        <topology evidence="8">Multi-pass membrane protein</topology>
    </subcellularLocation>
    <subcellularLocation>
        <location evidence="1">Cell membrane</location>
        <topology evidence="1">Multi-pass membrane protein</topology>
    </subcellularLocation>
</comment>
<dbReference type="OrthoDB" id="9800416at2"/>
<keyword evidence="7 8" id="KW-0472">Membrane</keyword>
<dbReference type="Gene3D" id="1.20.1720.10">
    <property type="entry name" value="Multidrug resistance protein D"/>
    <property type="match status" value="1"/>
</dbReference>
<evidence type="ECO:0000259" key="9">
    <source>
        <dbReference type="PROSITE" id="PS50850"/>
    </source>
</evidence>
<dbReference type="Proteomes" id="UP000229498">
    <property type="component" value="Unassembled WGS sequence"/>
</dbReference>
<dbReference type="PRINTS" id="PR01036">
    <property type="entry name" value="TCRTETB"/>
</dbReference>
<feature type="transmembrane region" description="Helical" evidence="8">
    <location>
        <begin position="51"/>
        <end position="71"/>
    </location>
</feature>
<feature type="transmembrane region" description="Helical" evidence="8">
    <location>
        <begin position="141"/>
        <end position="163"/>
    </location>
</feature>
<reference evidence="10 11" key="1">
    <citation type="submission" date="2017-11" db="EMBL/GenBank/DDBJ databases">
        <title>Draft genome sequence of Rhizobiales bacterium SY3-13.</title>
        <authorList>
            <person name="Sun C."/>
        </authorList>
    </citation>
    <scope>NUCLEOTIDE SEQUENCE [LARGE SCALE GENOMIC DNA]</scope>
    <source>
        <strain evidence="10 11">SY3-13</strain>
    </source>
</reference>
<feature type="transmembrane region" description="Helical" evidence="8">
    <location>
        <begin position="12"/>
        <end position="31"/>
    </location>
</feature>
<dbReference type="InterPro" id="IPR004812">
    <property type="entry name" value="Efflux_drug-R_Bcr/CmlA"/>
</dbReference>
<dbReference type="RefSeq" id="WP_109792376.1">
    <property type="nucleotide sequence ID" value="NZ_PHIG01000039.1"/>
</dbReference>
<evidence type="ECO:0000256" key="2">
    <source>
        <dbReference type="ARBA" id="ARBA00006236"/>
    </source>
</evidence>
<comment type="similarity">
    <text evidence="2 8">Belongs to the major facilitator superfamily. Bcr/CmlA family.</text>
</comment>
<dbReference type="PANTHER" id="PTHR42718">
    <property type="entry name" value="MAJOR FACILITATOR SUPERFAMILY MULTIDRUG TRANSPORTER MFSC"/>
    <property type="match status" value="1"/>
</dbReference>
<evidence type="ECO:0000313" key="11">
    <source>
        <dbReference type="Proteomes" id="UP000229498"/>
    </source>
</evidence>
<sequence>MTAAEHRIGKVQATGFMIALLAAITAIGQFATNIYLPALPSIAAEMDAGAAEAQLTLTAYLATFALTQLAYGPVSDRFGRRIVLMFGLAVFVAGSVTCMLAPGIVMLIAGRVLQAFGGAACTVVARAVVRDSFDGPALQKVMALIAILFALVPGLSPLFGALLQEFAGWRSIFAVTGVAGLVVAALMVARLPETLSRRLHKLNAAELVRGYTMVMGNAAFRRFAIPNALIFAAMFAFFGGSPRTFITFLGVSPTEYGFYPPLASLGFVIGGLVVRALAGRMDAVGICKLGLAVVLAACAFGYVMPLLGMIDKFVLIGAVVAFVSGLGIFLPTAMASALQIFPDRAGTASAMMGFLQMAGAGVGSALVAVYQEPFPILAYPAVMFFAVALSVIYFLPRRARA</sequence>
<feature type="transmembrane region" description="Helical" evidence="8">
    <location>
        <begin position="289"/>
        <end position="307"/>
    </location>
</feature>
<evidence type="ECO:0000256" key="5">
    <source>
        <dbReference type="ARBA" id="ARBA00022692"/>
    </source>
</evidence>
<dbReference type="InterPro" id="IPR036259">
    <property type="entry name" value="MFS_trans_sf"/>
</dbReference>
<feature type="transmembrane region" description="Helical" evidence="8">
    <location>
        <begin position="258"/>
        <end position="277"/>
    </location>
</feature>
<dbReference type="Pfam" id="PF07690">
    <property type="entry name" value="MFS_1"/>
    <property type="match status" value="1"/>
</dbReference>
<keyword evidence="3 8" id="KW-0813">Transport</keyword>
<dbReference type="GO" id="GO:0042910">
    <property type="term" value="F:xenobiotic transmembrane transporter activity"/>
    <property type="evidence" value="ECO:0007669"/>
    <property type="project" value="InterPro"/>
</dbReference>